<organism evidence="6 7">
    <name type="scientific">Lysinibacillus capsici</name>
    <dbReference type="NCBI Taxonomy" id="2115968"/>
    <lineage>
        <taxon>Bacteria</taxon>
        <taxon>Bacillati</taxon>
        <taxon>Bacillota</taxon>
        <taxon>Bacilli</taxon>
        <taxon>Bacillales</taxon>
        <taxon>Bacillaceae</taxon>
        <taxon>Lysinibacillus</taxon>
    </lineage>
</organism>
<protein>
    <submittedName>
        <fullName evidence="6">TetR/AcrR family transcriptional regulator C-terminal domain-containing protein</fullName>
    </submittedName>
</protein>
<accession>A0ABY8KML8</accession>
<keyword evidence="1" id="KW-0678">Repressor</keyword>
<keyword evidence="2 3" id="KW-0238">DNA-binding</keyword>
<evidence type="ECO:0000256" key="1">
    <source>
        <dbReference type="ARBA" id="ARBA00022491"/>
    </source>
</evidence>
<dbReference type="InterPro" id="IPR050624">
    <property type="entry name" value="HTH-type_Tx_Regulator"/>
</dbReference>
<dbReference type="InterPro" id="IPR009057">
    <property type="entry name" value="Homeodomain-like_sf"/>
</dbReference>
<dbReference type="EMBL" id="CP122283">
    <property type="protein sequence ID" value="WGF38931.1"/>
    <property type="molecule type" value="Genomic_DNA"/>
</dbReference>
<evidence type="ECO:0000313" key="7">
    <source>
        <dbReference type="Proteomes" id="UP001244564"/>
    </source>
</evidence>
<gene>
    <name evidence="6" type="ORF">QBO96_01345</name>
</gene>
<dbReference type="InterPro" id="IPR039532">
    <property type="entry name" value="TetR_C_Firmicutes"/>
</dbReference>
<keyword evidence="4" id="KW-0812">Transmembrane</keyword>
<dbReference type="PROSITE" id="PS50977">
    <property type="entry name" value="HTH_TETR_2"/>
    <property type="match status" value="1"/>
</dbReference>
<sequence>MKKSEKTKRQLASVLKDLMVLKPLEKISIQEVMEKAQLNRQTFYYHFEDIYDLLKWTLEREAIELLDDYKDESLWQEGYRDILLYLEKNRAFALNAINSMGHEHFNRFFHQEIYSIIEDFVKQIAEMCQEVEKKYMSFVTHFFTVSITAVTISWLQGELDFSVEELIQMVDRFLSDHLEGTKTLYGVNNTSCLKAIDI</sequence>
<dbReference type="Pfam" id="PF14278">
    <property type="entry name" value="TetR_C_8"/>
    <property type="match status" value="1"/>
</dbReference>
<keyword evidence="7" id="KW-1185">Reference proteome</keyword>
<evidence type="ECO:0000256" key="4">
    <source>
        <dbReference type="SAM" id="Phobius"/>
    </source>
</evidence>
<keyword evidence="4" id="KW-1133">Transmembrane helix</keyword>
<dbReference type="Gene3D" id="1.10.357.10">
    <property type="entry name" value="Tetracycline Repressor, domain 2"/>
    <property type="match status" value="1"/>
</dbReference>
<proteinExistence type="predicted"/>
<dbReference type="PANTHER" id="PTHR43479">
    <property type="entry name" value="ACREF/ENVCD OPERON REPRESSOR-RELATED"/>
    <property type="match status" value="1"/>
</dbReference>
<evidence type="ECO:0000313" key="6">
    <source>
        <dbReference type="EMBL" id="WGF38931.1"/>
    </source>
</evidence>
<feature type="domain" description="HTH tetR-type" evidence="5">
    <location>
        <begin position="5"/>
        <end position="65"/>
    </location>
</feature>
<keyword evidence="4" id="KW-0472">Membrane</keyword>
<name>A0ABY8KML8_9BACI</name>
<dbReference type="SUPFAM" id="SSF46689">
    <property type="entry name" value="Homeodomain-like"/>
    <property type="match status" value="1"/>
</dbReference>
<dbReference type="RefSeq" id="WP_279494749.1">
    <property type="nucleotide sequence ID" value="NZ_CP122283.1"/>
</dbReference>
<feature type="transmembrane region" description="Helical" evidence="4">
    <location>
        <begin position="135"/>
        <end position="155"/>
    </location>
</feature>
<dbReference type="PANTHER" id="PTHR43479:SF7">
    <property type="entry name" value="TETR-FAMILY TRANSCRIPTIONAL REGULATOR"/>
    <property type="match status" value="1"/>
</dbReference>
<evidence type="ECO:0000259" key="5">
    <source>
        <dbReference type="PROSITE" id="PS50977"/>
    </source>
</evidence>
<dbReference type="Proteomes" id="UP001244564">
    <property type="component" value="Chromosome"/>
</dbReference>
<reference evidence="6 7" key="1">
    <citation type="submission" date="2023-04" db="EMBL/GenBank/DDBJ databases">
        <title>Genomic of Lysinibacillus capsici TSBLM.</title>
        <authorList>
            <person name="Hu X.S."/>
            <person name="Yu C.H."/>
        </authorList>
    </citation>
    <scope>NUCLEOTIDE SEQUENCE [LARGE SCALE GENOMIC DNA]</scope>
    <source>
        <strain evidence="6 7">TSBLM</strain>
    </source>
</reference>
<evidence type="ECO:0000256" key="3">
    <source>
        <dbReference type="PROSITE-ProRule" id="PRU00335"/>
    </source>
</evidence>
<evidence type="ECO:0000256" key="2">
    <source>
        <dbReference type="ARBA" id="ARBA00023125"/>
    </source>
</evidence>
<dbReference type="InterPro" id="IPR001647">
    <property type="entry name" value="HTH_TetR"/>
</dbReference>
<feature type="DNA-binding region" description="H-T-H motif" evidence="3">
    <location>
        <begin position="28"/>
        <end position="47"/>
    </location>
</feature>